<dbReference type="InterPro" id="IPR012340">
    <property type="entry name" value="NA-bd_OB-fold"/>
</dbReference>
<dbReference type="Proteomes" id="UP000002559">
    <property type="component" value="Segment"/>
</dbReference>
<name>Q38144_BPSPP</name>
<dbReference type="GO" id="GO:0006260">
    <property type="term" value="P:DNA replication"/>
    <property type="evidence" value="ECO:0007669"/>
    <property type="project" value="InterPro"/>
</dbReference>
<dbReference type="PANTHER" id="PTHR10302">
    <property type="entry name" value="SINGLE-STRANDED DNA-BINDING PROTEIN"/>
    <property type="match status" value="1"/>
</dbReference>
<dbReference type="HAMAP" id="MF_00984">
    <property type="entry name" value="SSB"/>
    <property type="match status" value="1"/>
</dbReference>
<accession>Q38144</accession>
<evidence type="ECO:0000313" key="6">
    <source>
        <dbReference type="Proteomes" id="UP000002559"/>
    </source>
</evidence>
<dbReference type="InterPro" id="IPR000424">
    <property type="entry name" value="Primosome_PriB/ssb"/>
</dbReference>
<sequence length="159" mass="17089">MNSVNLVGRLAADPELRHTNNGTAVVNFIMAVRRNRKDPTTGQYEADFIRCQAWRGIAEVIANNFGTGRMIGVSGSWRTGAFEGQDGKRVYTNDCVVENITFVDPNKSDSSSPDNSQGSSNTNTFGGSQNGSGGQGGYNNDPFANDGKTIDINESDLPF</sequence>
<dbReference type="PROSITE" id="PS50935">
    <property type="entry name" value="SSB"/>
    <property type="match status" value="1"/>
</dbReference>
<gene>
    <name evidence="4" type="primary">36</name>
</gene>
<dbReference type="PANTHER" id="PTHR10302:SF0">
    <property type="entry name" value="SINGLE-STRANDED DNA-BINDING PROTEIN, MITOCHONDRIAL"/>
    <property type="match status" value="1"/>
</dbReference>
<dbReference type="CDD" id="cd04496">
    <property type="entry name" value="SSB_OBF"/>
    <property type="match status" value="1"/>
</dbReference>
<reference evidence="5" key="4">
    <citation type="submission" date="2006-07" db="EMBL/GenBank/DDBJ databases">
        <title>Analysis of the complete nucleotide sequence and functional organization of Bacillus subtilis bacteriophage SPP1.</title>
        <authorList>
            <person name="Alonso J.C."/>
            <person name="Luder G."/>
            <person name="Stiege A.C."/>
            <person name="Chai S."/>
            <person name="Weise F."/>
            <person name="Trautner T.A."/>
        </authorList>
    </citation>
    <scope>NUCLEOTIDE SEQUENCE</scope>
</reference>
<feature type="compositionally biased region" description="Gly residues" evidence="3">
    <location>
        <begin position="128"/>
        <end position="137"/>
    </location>
</feature>
<proteinExistence type="inferred from homology"/>
<evidence type="ECO:0000313" key="5">
    <source>
        <dbReference type="EMBL" id="CAA66491.1"/>
    </source>
</evidence>
<reference evidence="6" key="2">
    <citation type="journal article" date="1997" name="Gene">
        <title>The complete nucleotide sequence and functional organization of Bacillus subtilis bacteriophage SPP1.</title>
        <authorList>
            <person name="Alonso J.C."/>
            <person name="Luder G."/>
            <person name="Stiege A.C."/>
            <person name="Chai S."/>
            <person name="Weise F."/>
            <person name="Trautner T.A."/>
        </authorList>
    </citation>
    <scope>NUCLEOTIDE SEQUENCE [LARGE SCALE GENOMIC DNA]</scope>
</reference>
<dbReference type="SUPFAM" id="SSF50249">
    <property type="entry name" value="Nucleic acid-binding proteins"/>
    <property type="match status" value="1"/>
</dbReference>
<organism evidence="4">
    <name type="scientific">Bacillus phage SPP1</name>
    <name type="common">Bacteriophage SPP1</name>
    <dbReference type="NCBI Taxonomy" id="10724"/>
    <lineage>
        <taxon>Viruses</taxon>
        <taxon>Duplodnaviria</taxon>
        <taxon>Heunggongvirae</taxon>
        <taxon>Uroviricota</taxon>
        <taxon>Caudoviricetes</taxon>
        <taxon>Trautnerviridae</taxon>
        <taxon>Polsinellivirinae</taxon>
        <taxon>Rivavirus</taxon>
        <taxon>Rivavirus SPP1</taxon>
    </lineage>
</organism>
<dbReference type="InterPro" id="IPR011344">
    <property type="entry name" value="ssDNA-bd"/>
</dbReference>
<keyword evidence="1 2" id="KW-0238">DNA-binding</keyword>
<reference evidence="4" key="1">
    <citation type="journal article" date="1994" name="J. Mol. Biol.">
        <title>Analysis of cis and trans acting elements required for the initiation of DNA replication in the Bacillus subtilis bacteriophage SPP1.</title>
        <authorList>
            <person name="Pedre X."/>
            <person name="Weise F."/>
            <person name="Chai S."/>
            <person name="Lueder G."/>
            <person name="Alonso J.C."/>
        </authorList>
    </citation>
    <scope>NUCLEOTIDE SEQUENCE</scope>
</reference>
<organismHost>
    <name type="scientific">Bacillus subtilis</name>
    <dbReference type="NCBI Taxonomy" id="1423"/>
</organismHost>
<feature type="compositionally biased region" description="Low complexity" evidence="3">
    <location>
        <begin position="104"/>
        <end position="127"/>
    </location>
</feature>
<dbReference type="NCBIfam" id="TIGR00621">
    <property type="entry name" value="ssb"/>
    <property type="match status" value="1"/>
</dbReference>
<feature type="region of interest" description="Disordered" evidence="3">
    <location>
        <begin position="103"/>
        <end position="159"/>
    </location>
</feature>
<dbReference type="EMBL" id="X97918">
    <property type="protein sequence ID" value="CAA66491.1"/>
    <property type="molecule type" value="Genomic_DNA"/>
</dbReference>
<protein>
    <submittedName>
        <fullName evidence="4">36 protein</fullName>
    </submittedName>
    <submittedName>
        <fullName evidence="5">Bacteriophage SPP1 complete nucleotide sequence</fullName>
    </submittedName>
</protein>
<dbReference type="Gene3D" id="2.40.50.140">
    <property type="entry name" value="Nucleic acid-binding proteins"/>
    <property type="match status" value="1"/>
</dbReference>
<evidence type="ECO:0000313" key="4">
    <source>
        <dbReference type="EMBL" id="CAA48055.1"/>
    </source>
</evidence>
<dbReference type="OrthoDB" id="15239at10239"/>
<dbReference type="RefSeq" id="NP_690729.1">
    <property type="nucleotide sequence ID" value="NC_004166.2"/>
</dbReference>
<dbReference type="GO" id="GO:0003697">
    <property type="term" value="F:single-stranded DNA binding"/>
    <property type="evidence" value="ECO:0007669"/>
    <property type="project" value="InterPro"/>
</dbReference>
<evidence type="ECO:0000256" key="3">
    <source>
        <dbReference type="SAM" id="MobiDB-lite"/>
    </source>
</evidence>
<evidence type="ECO:0000256" key="1">
    <source>
        <dbReference type="ARBA" id="ARBA00023125"/>
    </source>
</evidence>
<dbReference type="Pfam" id="PF00436">
    <property type="entry name" value="SSB"/>
    <property type="match status" value="1"/>
</dbReference>
<keyword evidence="6" id="KW-1185">Reference proteome</keyword>
<reference evidence="5" key="3">
    <citation type="submission" date="2006-07" db="EMBL/GenBank/DDBJ databases">
        <title>.</title>
        <authorList>
            <person name="Alonso J.C."/>
            <person name="Auzat I."/>
        </authorList>
    </citation>
    <scope>NUCLEOTIDE SEQUENCE</scope>
</reference>
<dbReference type="PIR" id="S43804">
    <property type="entry name" value="S41178"/>
</dbReference>
<dbReference type="GO" id="GO:0009295">
    <property type="term" value="C:nucleoid"/>
    <property type="evidence" value="ECO:0007669"/>
    <property type="project" value="TreeGrafter"/>
</dbReference>
<dbReference type="EMBL" id="X67865">
    <property type="protein sequence ID" value="CAA48055.1"/>
    <property type="molecule type" value="Genomic_DNA"/>
</dbReference>
<dbReference type="KEGG" id="vg:955299"/>
<evidence type="ECO:0000256" key="2">
    <source>
        <dbReference type="PROSITE-ProRule" id="PRU00252"/>
    </source>
</evidence>